<name>A0A177NPK6_9GAMM</name>
<dbReference type="STRING" id="702114.A1355_03415"/>
<dbReference type="AlphaFoldDB" id="A0A177NPK6"/>
<feature type="domain" description="Acetyl xylan esterase" evidence="3">
    <location>
        <begin position="28"/>
        <end position="299"/>
    </location>
</feature>
<feature type="active site" description="Charge relay system" evidence="1">
    <location>
        <position position="265"/>
    </location>
</feature>
<dbReference type="RefSeq" id="WP_064027611.1">
    <property type="nucleotide sequence ID" value="NZ_LUUK01000151.1"/>
</dbReference>
<evidence type="ECO:0000259" key="3">
    <source>
        <dbReference type="Pfam" id="PF05448"/>
    </source>
</evidence>
<dbReference type="OrthoDB" id="9770528at2"/>
<dbReference type="GO" id="GO:0052689">
    <property type="term" value="F:carboxylic ester hydrolase activity"/>
    <property type="evidence" value="ECO:0007669"/>
    <property type="project" value="TreeGrafter"/>
</dbReference>
<dbReference type="InterPro" id="IPR039069">
    <property type="entry name" value="CE7"/>
</dbReference>
<dbReference type="Gene3D" id="3.40.50.1820">
    <property type="entry name" value="alpha/beta hydrolase"/>
    <property type="match status" value="1"/>
</dbReference>
<dbReference type="Proteomes" id="UP000077628">
    <property type="component" value="Unassembled WGS sequence"/>
</dbReference>
<accession>A0A177NPK6</accession>
<dbReference type="InterPro" id="IPR029058">
    <property type="entry name" value="AB_hydrolase_fold"/>
</dbReference>
<feature type="active site" description="Nucleophile" evidence="1">
    <location>
        <position position="183"/>
    </location>
</feature>
<organism evidence="4 5">
    <name type="scientific">Methylomonas koyamae</name>
    <dbReference type="NCBI Taxonomy" id="702114"/>
    <lineage>
        <taxon>Bacteria</taxon>
        <taxon>Pseudomonadati</taxon>
        <taxon>Pseudomonadota</taxon>
        <taxon>Gammaproteobacteria</taxon>
        <taxon>Methylococcales</taxon>
        <taxon>Methylococcaceae</taxon>
        <taxon>Methylomonas</taxon>
    </lineage>
</organism>
<evidence type="ECO:0000313" key="5">
    <source>
        <dbReference type="Proteomes" id="UP000077628"/>
    </source>
</evidence>
<comment type="caution">
    <text evidence="4">The sequence shown here is derived from an EMBL/GenBank/DDBJ whole genome shotgun (WGS) entry which is preliminary data.</text>
</comment>
<dbReference type="PANTHER" id="PTHR40111:SF1">
    <property type="entry name" value="CEPHALOSPORIN-C DEACETYLASE"/>
    <property type="match status" value="1"/>
</dbReference>
<dbReference type="EMBL" id="LUUK01000151">
    <property type="protein sequence ID" value="OAI20006.1"/>
    <property type="molecule type" value="Genomic_DNA"/>
</dbReference>
<protein>
    <submittedName>
        <fullName evidence="4">Deacetylase</fullName>
    </submittedName>
</protein>
<dbReference type="InterPro" id="IPR008391">
    <property type="entry name" value="AXE1_dom"/>
</dbReference>
<dbReference type="Pfam" id="PF05448">
    <property type="entry name" value="AXE1"/>
    <property type="match status" value="1"/>
</dbReference>
<evidence type="ECO:0000313" key="4">
    <source>
        <dbReference type="EMBL" id="OAI20006.1"/>
    </source>
</evidence>
<feature type="active site" description="Charge relay system" evidence="1">
    <location>
        <position position="293"/>
    </location>
</feature>
<dbReference type="SUPFAM" id="SSF53474">
    <property type="entry name" value="alpha/beta-Hydrolases"/>
    <property type="match status" value="1"/>
</dbReference>
<gene>
    <name evidence="4" type="ORF">A1355_03415</name>
</gene>
<sequence>MSLFEHPYNYDPGYGYTLERLLGVDAPTEPADFEDFWSTRYRQVLQQSPRFQIGNPTLVDGYRVNDISYQSTDGITIAGWLLEPHGQTVTQAIVVGHGYGGREGPDFHLSFPNTALLFPCFRGISRSRCTSIPERPDWHVVQNILDKDRYVIGGCVDDLWLAVSVLWTIYPQARERIGYMGISFGGGIGALAVPWDGRIRRVHLNVPTFGNQPLRLSLPSCGSADALRAYSQHLGHIPDTLTYYDAATAVRHANQPLHAALALFDPVVAPPGQFAIYNAWHGEKRLFTLDAGHFEYPAQRLQEQQLLAELKLFFSPN</sequence>
<evidence type="ECO:0000256" key="2">
    <source>
        <dbReference type="PIRSR" id="PIRSR639069-2"/>
    </source>
</evidence>
<dbReference type="GO" id="GO:0005976">
    <property type="term" value="P:polysaccharide metabolic process"/>
    <property type="evidence" value="ECO:0007669"/>
    <property type="project" value="TreeGrafter"/>
</dbReference>
<reference evidence="5" key="1">
    <citation type="submission" date="2016-03" db="EMBL/GenBank/DDBJ databases">
        <authorList>
            <person name="Heylen K."/>
            <person name="De Vos P."/>
            <person name="Vekeman B."/>
        </authorList>
    </citation>
    <scope>NUCLEOTIDE SEQUENCE [LARGE SCALE GENOMIC DNA]</scope>
    <source>
        <strain evidence="5">R-45383</strain>
    </source>
</reference>
<evidence type="ECO:0000256" key="1">
    <source>
        <dbReference type="PIRSR" id="PIRSR639069-1"/>
    </source>
</evidence>
<dbReference type="PANTHER" id="PTHR40111">
    <property type="entry name" value="CEPHALOSPORIN-C DEACETYLASE"/>
    <property type="match status" value="1"/>
</dbReference>
<proteinExistence type="predicted"/>
<keyword evidence="5" id="KW-1185">Reference proteome</keyword>
<feature type="binding site" evidence="2">
    <location>
        <position position="99"/>
    </location>
    <ligand>
        <name>substrate</name>
    </ligand>
</feature>